<reference evidence="1 2" key="1">
    <citation type="submission" date="2019-05" db="EMBL/GenBank/DDBJ databases">
        <title>Another draft genome of Portunus trituberculatus and its Hox gene families provides insights of decapod evolution.</title>
        <authorList>
            <person name="Jeong J.-H."/>
            <person name="Song I."/>
            <person name="Kim S."/>
            <person name="Choi T."/>
            <person name="Kim D."/>
            <person name="Ryu S."/>
            <person name="Kim W."/>
        </authorList>
    </citation>
    <scope>NUCLEOTIDE SEQUENCE [LARGE SCALE GENOMIC DNA]</scope>
    <source>
        <tissue evidence="1">Muscle</tissue>
    </source>
</reference>
<gene>
    <name evidence="1" type="ORF">E2C01_047537</name>
</gene>
<keyword evidence="2" id="KW-1185">Reference proteome</keyword>
<comment type="caution">
    <text evidence="1">The sequence shown here is derived from an EMBL/GenBank/DDBJ whole genome shotgun (WGS) entry which is preliminary data.</text>
</comment>
<sequence length="53" mass="5692">MILRLVILLQSIEPRSVDTVWNDFRLCVSGGGGGVGKRDVGVDLCLSLPSVIH</sequence>
<dbReference type="Proteomes" id="UP000324222">
    <property type="component" value="Unassembled WGS sequence"/>
</dbReference>
<proteinExistence type="predicted"/>
<organism evidence="1 2">
    <name type="scientific">Portunus trituberculatus</name>
    <name type="common">Swimming crab</name>
    <name type="synonym">Neptunus trituberculatus</name>
    <dbReference type="NCBI Taxonomy" id="210409"/>
    <lineage>
        <taxon>Eukaryota</taxon>
        <taxon>Metazoa</taxon>
        <taxon>Ecdysozoa</taxon>
        <taxon>Arthropoda</taxon>
        <taxon>Crustacea</taxon>
        <taxon>Multicrustacea</taxon>
        <taxon>Malacostraca</taxon>
        <taxon>Eumalacostraca</taxon>
        <taxon>Eucarida</taxon>
        <taxon>Decapoda</taxon>
        <taxon>Pleocyemata</taxon>
        <taxon>Brachyura</taxon>
        <taxon>Eubrachyura</taxon>
        <taxon>Portunoidea</taxon>
        <taxon>Portunidae</taxon>
        <taxon>Portuninae</taxon>
        <taxon>Portunus</taxon>
    </lineage>
</organism>
<dbReference type="AlphaFoldDB" id="A0A5B7G7R2"/>
<dbReference type="EMBL" id="VSRR010011777">
    <property type="protein sequence ID" value="MPC53639.1"/>
    <property type="molecule type" value="Genomic_DNA"/>
</dbReference>
<accession>A0A5B7G7R2</accession>
<protein>
    <submittedName>
        <fullName evidence="1">Uncharacterized protein</fullName>
    </submittedName>
</protein>
<evidence type="ECO:0000313" key="2">
    <source>
        <dbReference type="Proteomes" id="UP000324222"/>
    </source>
</evidence>
<evidence type="ECO:0000313" key="1">
    <source>
        <dbReference type="EMBL" id="MPC53639.1"/>
    </source>
</evidence>
<name>A0A5B7G7R2_PORTR</name>